<dbReference type="InterPro" id="IPR002347">
    <property type="entry name" value="SDR_fam"/>
</dbReference>
<organism evidence="1 2">
    <name type="scientific">Marasmius tenuissimus</name>
    <dbReference type="NCBI Taxonomy" id="585030"/>
    <lineage>
        <taxon>Eukaryota</taxon>
        <taxon>Fungi</taxon>
        <taxon>Dikarya</taxon>
        <taxon>Basidiomycota</taxon>
        <taxon>Agaricomycotina</taxon>
        <taxon>Agaricomycetes</taxon>
        <taxon>Agaricomycetidae</taxon>
        <taxon>Agaricales</taxon>
        <taxon>Marasmiineae</taxon>
        <taxon>Marasmiaceae</taxon>
        <taxon>Marasmius</taxon>
    </lineage>
</organism>
<reference evidence="1 2" key="1">
    <citation type="submission" date="2024-05" db="EMBL/GenBank/DDBJ databases">
        <title>A draft genome resource for the thread blight pathogen Marasmius tenuissimus strain MS-2.</title>
        <authorList>
            <person name="Yulfo-Soto G.E."/>
            <person name="Baruah I.K."/>
            <person name="Amoako-Attah I."/>
            <person name="Bukari Y."/>
            <person name="Meinhardt L.W."/>
            <person name="Bailey B.A."/>
            <person name="Cohen S.P."/>
        </authorList>
    </citation>
    <scope>NUCLEOTIDE SEQUENCE [LARGE SCALE GENOMIC DNA]</scope>
    <source>
        <strain evidence="1 2">MS-2</strain>
    </source>
</reference>
<accession>A0ABR3ADZ9</accession>
<dbReference type="PANTHER" id="PTHR43550">
    <property type="entry name" value="3-KETODIHYDROSPHINGOSINE REDUCTASE"/>
    <property type="match status" value="1"/>
</dbReference>
<evidence type="ECO:0000313" key="2">
    <source>
        <dbReference type="Proteomes" id="UP001437256"/>
    </source>
</evidence>
<dbReference type="Proteomes" id="UP001437256">
    <property type="component" value="Unassembled WGS sequence"/>
</dbReference>
<dbReference type="Pfam" id="PF00106">
    <property type="entry name" value="adh_short"/>
    <property type="match status" value="1"/>
</dbReference>
<proteinExistence type="predicted"/>
<comment type="caution">
    <text evidence="1">The sequence shown here is derived from an EMBL/GenBank/DDBJ whole genome shotgun (WGS) entry which is preliminary data.</text>
</comment>
<keyword evidence="2" id="KW-1185">Reference proteome</keyword>
<protein>
    <submittedName>
        <fullName evidence="1">3-dehydrosphinganine reductase</fullName>
    </submittedName>
</protein>
<dbReference type="PANTHER" id="PTHR43550:SF3">
    <property type="entry name" value="3-KETODIHYDROSPHINGOSINE REDUCTASE"/>
    <property type="match status" value="1"/>
</dbReference>
<dbReference type="InterPro" id="IPR036291">
    <property type="entry name" value="NAD(P)-bd_dom_sf"/>
</dbReference>
<dbReference type="Gene3D" id="3.40.50.720">
    <property type="entry name" value="NAD(P)-binding Rossmann-like Domain"/>
    <property type="match status" value="1"/>
</dbReference>
<dbReference type="EMBL" id="JBBXMP010000002">
    <property type="protein sequence ID" value="KAL0071710.1"/>
    <property type="molecule type" value="Genomic_DNA"/>
</dbReference>
<sequence length="281" mass="31463">MVQKGAHVSVVARNQENLAKALALMEEHRQNSSQEFHTYSFDLSTGSESTNALEAVCEPFGGRAPDAVIACPGFERPKFFVEMTEEELTKGMNGAYWVQAWTAWAATRMMVRQGRRGKIVLVSSTLGFMSFVGHASYCPGKHALRALGDALQSELMLYDISVHTFFPPTMVTDSWVKELETKPAITSEIEGPDQGMTTEHAAKVLYKGMRKGQLHIAGDWITNMFRSCSRGAAPRNNVLVDTMYDVFSWIAIPIWRMGVDKKVKAHRHAHQEYLRSNGFLE</sequence>
<name>A0ABR3ADZ9_9AGAR</name>
<dbReference type="SUPFAM" id="SSF51735">
    <property type="entry name" value="NAD(P)-binding Rossmann-fold domains"/>
    <property type="match status" value="1"/>
</dbReference>
<gene>
    <name evidence="1" type="primary">TSC10</name>
    <name evidence="1" type="ORF">AAF712_000632</name>
</gene>
<evidence type="ECO:0000313" key="1">
    <source>
        <dbReference type="EMBL" id="KAL0071710.1"/>
    </source>
</evidence>